<keyword evidence="4" id="KW-1185">Reference proteome</keyword>
<name>A0ABV5BYN8_9BACL</name>
<dbReference type="EC" id="2.4.-.-" evidence="3"/>
<proteinExistence type="predicted"/>
<evidence type="ECO:0000256" key="1">
    <source>
        <dbReference type="ARBA" id="ARBA00022679"/>
    </source>
</evidence>
<dbReference type="EMBL" id="JBHIRY010000005">
    <property type="protein sequence ID" value="MFB5760250.1"/>
    <property type="molecule type" value="Genomic_DNA"/>
</dbReference>
<sequence length="376" mass="44640">MNKKILYIRNFASKVNPNSYNLQEIGFGKALVRKGYDCDIIYYSDNNKQKIEEVYNYFNTSLRLIWMKGIKILSNSIYSQILNNKFLNQYDLIITTEYNQLMTYLLSRLCPDKLILYHGPYEDHNNLLIRKTYDKLLLPHIRNKIRYNFVKSDLANGYLQQKGFKNPFTLGVGLDRDKFEEKMHVNHEIEMEMNKINHKKTLLYVGVLEDRRNIEFIMEVLRRLVTIDQSFRMIIVGEGKKEDKEKYWRFIYEHGLEDYIIHFSKVDQRFLWQVYFASDLMLFPTKYDIFGMVLLESLYFNVPIISSLNGGSSTLLKKDLKGIYVEDLDEQAWVNRILHITNDLNTKEAMKSEQIVDNCSWDEIAEVMLKQIVPVS</sequence>
<dbReference type="PANTHER" id="PTHR46401:SF2">
    <property type="entry name" value="GLYCOSYLTRANSFERASE WBBK-RELATED"/>
    <property type="match status" value="1"/>
</dbReference>
<dbReference type="SUPFAM" id="SSF53756">
    <property type="entry name" value="UDP-Glycosyltransferase/glycogen phosphorylase"/>
    <property type="match status" value="1"/>
</dbReference>
<keyword evidence="3" id="KW-0328">Glycosyltransferase</keyword>
<dbReference type="Gene3D" id="3.40.50.2000">
    <property type="entry name" value="Glycogen Phosphorylase B"/>
    <property type="match status" value="2"/>
</dbReference>
<evidence type="ECO:0000313" key="3">
    <source>
        <dbReference type="EMBL" id="MFB5760250.1"/>
    </source>
</evidence>
<evidence type="ECO:0000313" key="4">
    <source>
        <dbReference type="Proteomes" id="UP001580430"/>
    </source>
</evidence>
<keyword evidence="1 3" id="KW-0808">Transferase</keyword>
<dbReference type="Pfam" id="PF00534">
    <property type="entry name" value="Glycos_transf_1"/>
    <property type="match status" value="1"/>
</dbReference>
<reference evidence="3 4" key="1">
    <citation type="submission" date="2024-09" db="EMBL/GenBank/DDBJ databases">
        <title>Paenibacillus zeirhizospherea sp. nov., isolated from surface of the maize (Zea mays) roots in a horticulture field, Hungary.</title>
        <authorList>
            <person name="Marton D."/>
            <person name="Farkas M."/>
            <person name="Bedics A."/>
            <person name="Toth E."/>
            <person name="Tancsics A."/>
            <person name="Boka K."/>
            <person name="Marati G."/>
            <person name="Kriszt B."/>
            <person name="Cserhati M."/>
        </authorList>
    </citation>
    <scope>NUCLEOTIDE SEQUENCE [LARGE SCALE GENOMIC DNA]</scope>
    <source>
        <strain evidence="3 4">JCM 18446</strain>
    </source>
</reference>
<feature type="domain" description="Glycosyl transferase family 1" evidence="2">
    <location>
        <begin position="194"/>
        <end position="352"/>
    </location>
</feature>
<dbReference type="Proteomes" id="UP001580430">
    <property type="component" value="Unassembled WGS sequence"/>
</dbReference>
<dbReference type="InterPro" id="IPR001296">
    <property type="entry name" value="Glyco_trans_1"/>
</dbReference>
<gene>
    <name evidence="3" type="ORF">ACE5LO_07560</name>
</gene>
<protein>
    <submittedName>
        <fullName evidence="3">Glycosyltransferase</fullName>
        <ecNumber evidence="3">2.4.-.-</ecNumber>
    </submittedName>
</protein>
<comment type="caution">
    <text evidence="3">The sequence shown here is derived from an EMBL/GenBank/DDBJ whole genome shotgun (WGS) entry which is preliminary data.</text>
</comment>
<dbReference type="RefSeq" id="WP_375519425.1">
    <property type="nucleotide sequence ID" value="NZ_JBHIRY010000005.1"/>
</dbReference>
<organism evidence="3 4">
    <name type="scientific">Paenibacillus medicaginis</name>
    <dbReference type="NCBI Taxonomy" id="1470560"/>
    <lineage>
        <taxon>Bacteria</taxon>
        <taxon>Bacillati</taxon>
        <taxon>Bacillota</taxon>
        <taxon>Bacilli</taxon>
        <taxon>Bacillales</taxon>
        <taxon>Paenibacillaceae</taxon>
        <taxon>Paenibacillus</taxon>
    </lineage>
</organism>
<dbReference type="GO" id="GO:0016757">
    <property type="term" value="F:glycosyltransferase activity"/>
    <property type="evidence" value="ECO:0007669"/>
    <property type="project" value="UniProtKB-KW"/>
</dbReference>
<dbReference type="PANTHER" id="PTHR46401">
    <property type="entry name" value="GLYCOSYLTRANSFERASE WBBK-RELATED"/>
    <property type="match status" value="1"/>
</dbReference>
<evidence type="ECO:0000259" key="2">
    <source>
        <dbReference type="Pfam" id="PF00534"/>
    </source>
</evidence>
<accession>A0ABV5BYN8</accession>